<dbReference type="InterPro" id="IPR039353">
    <property type="entry name" value="TF_Adf1"/>
</dbReference>
<evidence type="ECO:0000256" key="1">
    <source>
        <dbReference type="SAM" id="MobiDB-lite"/>
    </source>
</evidence>
<feature type="compositionally biased region" description="Polar residues" evidence="1">
    <location>
        <begin position="184"/>
        <end position="194"/>
    </location>
</feature>
<name>G3MKT2_AMBMU</name>
<reference evidence="3" key="1">
    <citation type="journal article" date="2011" name="PLoS ONE">
        <title>A deep insight into the sialotranscriptome of the gulf coast tick, Amblyomma maculatum.</title>
        <authorList>
            <person name="Karim S."/>
            <person name="Singh P."/>
            <person name="Ribeiro J.M."/>
        </authorList>
    </citation>
    <scope>NUCLEOTIDE SEQUENCE</scope>
    <source>
        <tissue evidence="3">Salivary gland</tissue>
    </source>
</reference>
<evidence type="ECO:0000259" key="2">
    <source>
        <dbReference type="PROSITE" id="PS51029"/>
    </source>
</evidence>
<dbReference type="InterPro" id="IPR006578">
    <property type="entry name" value="MADF-dom"/>
</dbReference>
<feature type="compositionally biased region" description="Basic and acidic residues" evidence="1">
    <location>
        <begin position="155"/>
        <end position="174"/>
    </location>
</feature>
<organism evidence="3">
    <name type="scientific">Amblyomma maculatum</name>
    <name type="common">Gulf Coast tick</name>
    <dbReference type="NCBI Taxonomy" id="34609"/>
    <lineage>
        <taxon>Eukaryota</taxon>
        <taxon>Metazoa</taxon>
        <taxon>Ecdysozoa</taxon>
        <taxon>Arthropoda</taxon>
        <taxon>Chelicerata</taxon>
        <taxon>Arachnida</taxon>
        <taxon>Acari</taxon>
        <taxon>Parasitiformes</taxon>
        <taxon>Ixodida</taxon>
        <taxon>Ixodoidea</taxon>
        <taxon>Ixodidae</taxon>
        <taxon>Amblyomminae</taxon>
        <taxon>Amblyomma</taxon>
    </lineage>
</organism>
<dbReference type="Pfam" id="PF10545">
    <property type="entry name" value="MADF_DNA_bdg"/>
    <property type="match status" value="1"/>
</dbReference>
<dbReference type="PANTHER" id="PTHR12243:SF69">
    <property type="entry name" value="SI:CH73-59F11.3"/>
    <property type="match status" value="1"/>
</dbReference>
<evidence type="ECO:0000313" key="3">
    <source>
        <dbReference type="EMBL" id="AEO34100.1"/>
    </source>
</evidence>
<feature type="region of interest" description="Disordered" evidence="1">
    <location>
        <begin position="127"/>
        <end position="222"/>
    </location>
</feature>
<feature type="compositionally biased region" description="Basic residues" evidence="1">
    <location>
        <begin position="204"/>
        <end position="216"/>
    </location>
</feature>
<dbReference type="SMART" id="SM00595">
    <property type="entry name" value="MADF"/>
    <property type="match status" value="1"/>
</dbReference>
<accession>G3MKT2</accession>
<protein>
    <recommendedName>
        <fullName evidence="2">MADF domain-containing protein</fullName>
    </recommendedName>
</protein>
<dbReference type="PANTHER" id="PTHR12243">
    <property type="entry name" value="MADF DOMAIN TRANSCRIPTION FACTOR"/>
    <property type="match status" value="1"/>
</dbReference>
<dbReference type="GO" id="GO:0005667">
    <property type="term" value="C:transcription regulator complex"/>
    <property type="evidence" value="ECO:0007669"/>
    <property type="project" value="TreeGrafter"/>
</dbReference>
<dbReference type="GO" id="GO:0005634">
    <property type="term" value="C:nucleus"/>
    <property type="evidence" value="ECO:0007669"/>
    <property type="project" value="TreeGrafter"/>
</dbReference>
<feature type="compositionally biased region" description="Low complexity" evidence="1">
    <location>
        <begin position="136"/>
        <end position="146"/>
    </location>
</feature>
<feature type="domain" description="MADF" evidence="2">
    <location>
        <begin position="15"/>
        <end position="108"/>
    </location>
</feature>
<proteinExistence type="evidence at transcript level"/>
<dbReference type="AlphaFoldDB" id="G3MKT2"/>
<sequence>MAANMSTQSTFSVEMLIDIIKEYPILYDKSHLNFKDVAYKEQIWDKIGRQMGVSGSLCQKKFKNLKDTFMKIRNQIKTSMKSGAGAADIATVKWKHFLHMQAIMEPVSRDPMLYSSLDFTLSQEGLQDEGEIPGTSSSSAQSSGAATPVTAAAESRTETRETGDECDSDIERAPRPKKARRSSKGQQRLTSNLDSPFHKEMARMPKKARRAGKRQQRSSGTLRNAAVTLSSSVITHAFCWNPDCYR</sequence>
<dbReference type="GO" id="GO:0006357">
    <property type="term" value="P:regulation of transcription by RNA polymerase II"/>
    <property type="evidence" value="ECO:0007669"/>
    <property type="project" value="TreeGrafter"/>
</dbReference>
<dbReference type="PROSITE" id="PS51029">
    <property type="entry name" value="MADF"/>
    <property type="match status" value="1"/>
</dbReference>
<dbReference type="EMBL" id="JO842483">
    <property type="protein sequence ID" value="AEO34100.1"/>
    <property type="molecule type" value="mRNA"/>
</dbReference>